<reference evidence="8" key="1">
    <citation type="journal article" date="2013" name="Int. J. Syst. Evol. Microbiol.">
        <title>Polycladomyces abyssicola gen. nov., sp. nov., a thermophilic filamentous bacterium isolated from hemipelagic sediment.</title>
        <authorList>
            <person name="Tsubouchi T."/>
            <person name="Shimane Y."/>
            <person name="Mori K."/>
            <person name="Usui K."/>
            <person name="Hiraki T."/>
            <person name="Tame A."/>
            <person name="Uematsu K."/>
            <person name="Maruyama T."/>
            <person name="Hatada Y."/>
        </authorList>
    </citation>
    <scope>NUCLEOTIDE SEQUENCE</scope>
    <source>
        <strain evidence="8">JIR-001</strain>
    </source>
</reference>
<evidence type="ECO:0000256" key="3">
    <source>
        <dbReference type="ARBA" id="ARBA00023027"/>
    </source>
</evidence>
<dbReference type="InterPro" id="IPR006096">
    <property type="entry name" value="Glu/Leu/Phe/Val/Trp_DH_C"/>
</dbReference>
<dbReference type="PIRSF" id="PIRSF000188">
    <property type="entry name" value="Phe_leu_dh"/>
    <property type="match status" value="1"/>
</dbReference>
<dbReference type="PANTHER" id="PTHR42722:SF1">
    <property type="entry name" value="VALINE DEHYDROGENASE"/>
    <property type="match status" value="1"/>
</dbReference>
<dbReference type="Gene3D" id="3.40.50.10860">
    <property type="entry name" value="Leucine Dehydrogenase, chain A, domain 1"/>
    <property type="match status" value="1"/>
</dbReference>
<proteinExistence type="inferred from homology"/>
<reference evidence="8" key="2">
    <citation type="journal article" date="2021" name="Microbiol. Resour. Announc.">
        <title>Complete Genome Sequence of Polycladomyces abyssicola JIR-001T, Isolated from Hemipelagic Sediment in Deep Seawater.</title>
        <authorList>
            <person name="Tsubouchi T."/>
            <person name="Kaneko Y."/>
        </authorList>
    </citation>
    <scope>NUCLEOTIDE SEQUENCE</scope>
    <source>
        <strain evidence="8">JIR-001</strain>
    </source>
</reference>
<keyword evidence="9" id="KW-1185">Reference proteome</keyword>
<dbReference type="SMART" id="SM00839">
    <property type="entry name" value="ELFV_dehydrog"/>
    <property type="match status" value="1"/>
</dbReference>
<feature type="binding site" evidence="5">
    <location>
        <begin position="203"/>
        <end position="208"/>
    </location>
    <ligand>
        <name>NAD(+)</name>
        <dbReference type="ChEBI" id="CHEBI:57540"/>
    </ligand>
</feature>
<evidence type="ECO:0000256" key="2">
    <source>
        <dbReference type="ARBA" id="ARBA00023002"/>
    </source>
</evidence>
<dbReference type="InterPro" id="IPR036291">
    <property type="entry name" value="NAD(P)-bd_dom_sf"/>
</dbReference>
<dbReference type="InterPro" id="IPR006095">
    <property type="entry name" value="Glu/Leu/Phe/Val/Trp_DH"/>
</dbReference>
<dbReference type="KEGG" id="pabs:JIR001_05320"/>
<dbReference type="PANTHER" id="PTHR42722">
    <property type="entry name" value="LEUCINE DEHYDROGENASE"/>
    <property type="match status" value="1"/>
</dbReference>
<dbReference type="AlphaFoldDB" id="A0A8D5UCX7"/>
<evidence type="ECO:0000256" key="5">
    <source>
        <dbReference type="PIRSR" id="PIRSR000188-2"/>
    </source>
</evidence>
<evidence type="ECO:0000313" key="8">
    <source>
        <dbReference type="EMBL" id="BCU80749.1"/>
    </source>
</evidence>
<evidence type="ECO:0000259" key="7">
    <source>
        <dbReference type="SMART" id="SM00839"/>
    </source>
</evidence>
<dbReference type="GO" id="GO:0006520">
    <property type="term" value="P:amino acid metabolic process"/>
    <property type="evidence" value="ECO:0007669"/>
    <property type="project" value="InterPro"/>
</dbReference>
<dbReference type="InterPro" id="IPR016211">
    <property type="entry name" value="Glu/Phe/Leu/Val/Trp_DH_bac/arc"/>
</dbReference>
<name>A0A8D5UCX7_9BACL</name>
<dbReference type="Pfam" id="PF00208">
    <property type="entry name" value="ELFV_dehydrog"/>
    <property type="match status" value="2"/>
</dbReference>
<dbReference type="PRINTS" id="PR00082">
    <property type="entry name" value="GLFDHDRGNASE"/>
</dbReference>
<dbReference type="InterPro" id="IPR033524">
    <property type="entry name" value="Glu/Leu/Phe/Val_DH_AS"/>
</dbReference>
<feature type="active site" description="Proton donor/acceptor" evidence="4">
    <location>
        <position position="103"/>
    </location>
</feature>
<dbReference type="InterPro" id="IPR006097">
    <property type="entry name" value="Glu/Leu/Phe/Val/Trp_DH_dimer"/>
</dbReference>
<protein>
    <submittedName>
        <fullName evidence="8">Leucine dehydrogenase</fullName>
    </submittedName>
</protein>
<dbReference type="FunFam" id="3.40.50.10860:FF:000010">
    <property type="entry name" value="Leucine dehydrogenase"/>
    <property type="match status" value="1"/>
</dbReference>
<dbReference type="Gene3D" id="3.40.50.720">
    <property type="entry name" value="NAD(P)-binding Rossmann-like Domain"/>
    <property type="match status" value="1"/>
</dbReference>
<keyword evidence="3 5" id="KW-0520">NAD</keyword>
<accession>A0A8D5UCX7</accession>
<dbReference type="SUPFAM" id="SSF51735">
    <property type="entry name" value="NAD(P)-binding Rossmann-fold domains"/>
    <property type="match status" value="1"/>
</dbReference>
<dbReference type="EMBL" id="AP024601">
    <property type="protein sequence ID" value="BCU80749.1"/>
    <property type="molecule type" value="Genomic_DNA"/>
</dbReference>
<feature type="domain" description="Glutamate/phenylalanine/leucine/valine/L-tryptophan dehydrogenase C-terminal" evidence="7">
    <location>
        <begin position="170"/>
        <end position="376"/>
    </location>
</feature>
<dbReference type="GO" id="GO:0016639">
    <property type="term" value="F:oxidoreductase activity, acting on the CH-NH2 group of donors, NAD or NADP as acceptor"/>
    <property type="evidence" value="ECO:0007669"/>
    <property type="project" value="InterPro"/>
</dbReference>
<dbReference type="Proteomes" id="UP000677436">
    <property type="component" value="Chromosome"/>
</dbReference>
<dbReference type="CDD" id="cd01075">
    <property type="entry name" value="NAD_bind_Leu_Phe_Val_DH"/>
    <property type="match status" value="1"/>
</dbReference>
<dbReference type="SUPFAM" id="SSF53223">
    <property type="entry name" value="Aminoacid dehydrogenase-like, N-terminal domain"/>
    <property type="match status" value="1"/>
</dbReference>
<evidence type="ECO:0000256" key="1">
    <source>
        <dbReference type="ARBA" id="ARBA00006382"/>
    </source>
</evidence>
<comment type="similarity">
    <text evidence="1 6">Belongs to the Glu/Leu/Phe/Val dehydrogenases family.</text>
</comment>
<dbReference type="PROSITE" id="PS00074">
    <property type="entry name" value="GLFV_DEHYDROGENASE"/>
    <property type="match status" value="1"/>
</dbReference>
<evidence type="ECO:0000313" key="9">
    <source>
        <dbReference type="Proteomes" id="UP000677436"/>
    </source>
</evidence>
<sequence>MKNQQTQTLQLVNNSANVEGATMRDIFELMDQFGHEQVIFCRHPQSGLKAIIAIHNTTMGPALGGCRMAPYTTTDEALEDVLRLSRGMTYKCGVVDVDFGGGKAVIIGDPNRDKTPELFRAFGRFVGGLNGRFFTGTDMGTSPEDFVHAARESDSFVGLPKSYGGSGDTSIPTALGVLQGMRATAEHLWGSPGLQGRVVAVQGAGKVGTRLVQLLVEEGARVVVADIDESRVQKLCDQYPDQVERGDIQTIHQTACDIFSPCAKGGVINDRSLAELQCQAIVGSANNQLAEDRHGDMLHQMGILYAPDYLVNAGGLIQVADELKGYNEERVMAKTRSIYQMLLQIYQLSREKDIPTYRAANCLVVKRLEQVADLRRILLGFTR</sequence>
<dbReference type="GO" id="GO:0000166">
    <property type="term" value="F:nucleotide binding"/>
    <property type="evidence" value="ECO:0007669"/>
    <property type="project" value="UniProtKB-KW"/>
</dbReference>
<dbReference type="InterPro" id="IPR046346">
    <property type="entry name" value="Aminoacid_DH-like_N_sf"/>
</dbReference>
<dbReference type="Pfam" id="PF02812">
    <property type="entry name" value="ELFV_dehydrog_N"/>
    <property type="match status" value="1"/>
</dbReference>
<organism evidence="8 9">
    <name type="scientific">Polycladomyces abyssicola</name>
    <dbReference type="NCBI Taxonomy" id="1125966"/>
    <lineage>
        <taxon>Bacteria</taxon>
        <taxon>Bacillati</taxon>
        <taxon>Bacillota</taxon>
        <taxon>Bacilli</taxon>
        <taxon>Bacillales</taxon>
        <taxon>Thermoactinomycetaceae</taxon>
        <taxon>Polycladomyces</taxon>
    </lineage>
</organism>
<evidence type="ECO:0000256" key="4">
    <source>
        <dbReference type="PIRSR" id="PIRSR000188-1"/>
    </source>
</evidence>
<keyword evidence="2 6" id="KW-0560">Oxidoreductase</keyword>
<gene>
    <name evidence="8" type="primary">ldh</name>
    <name evidence="8" type="ORF">JIR001_05320</name>
</gene>
<dbReference type="RefSeq" id="WP_338048320.1">
    <property type="nucleotide sequence ID" value="NZ_AP024601.1"/>
</dbReference>
<keyword evidence="5" id="KW-0547">Nucleotide-binding</keyword>
<evidence type="ECO:0000256" key="6">
    <source>
        <dbReference type="RuleBase" id="RU004417"/>
    </source>
</evidence>